<feature type="region of interest" description="Disordered" evidence="1">
    <location>
        <begin position="294"/>
        <end position="365"/>
    </location>
</feature>
<feature type="compositionally biased region" description="Polar residues" evidence="1">
    <location>
        <begin position="1"/>
        <end position="13"/>
    </location>
</feature>
<accession>A0A6A3VFI7</accession>
<dbReference type="Proteomes" id="UP000433483">
    <property type="component" value="Unassembled WGS sequence"/>
</dbReference>
<reference evidence="2 3" key="1">
    <citation type="submission" date="2018-08" db="EMBL/GenBank/DDBJ databases">
        <title>Genomic investigation of the strawberry pathogen Phytophthora fragariae indicates pathogenicity is determined by transcriptional variation in three key races.</title>
        <authorList>
            <person name="Adams T.M."/>
            <person name="Armitage A.D."/>
            <person name="Sobczyk M.K."/>
            <person name="Bates H.J."/>
            <person name="Dunwell J.M."/>
            <person name="Nellist C.F."/>
            <person name="Harrison R.J."/>
        </authorList>
    </citation>
    <scope>NUCLEOTIDE SEQUENCE [LARGE SCALE GENOMIC DNA]</scope>
    <source>
        <strain evidence="2 3">NOV-27</strain>
    </source>
</reference>
<feature type="compositionally biased region" description="Basic and acidic residues" evidence="1">
    <location>
        <begin position="27"/>
        <end position="56"/>
    </location>
</feature>
<dbReference type="EMBL" id="QXGB01004382">
    <property type="protein sequence ID" value="KAE9166446.1"/>
    <property type="molecule type" value="Genomic_DNA"/>
</dbReference>
<evidence type="ECO:0000313" key="2">
    <source>
        <dbReference type="EMBL" id="KAE9166446.1"/>
    </source>
</evidence>
<gene>
    <name evidence="2" type="ORF">PF005_g29199</name>
</gene>
<feature type="region of interest" description="Disordered" evidence="1">
    <location>
        <begin position="1"/>
        <end position="95"/>
    </location>
</feature>
<feature type="compositionally biased region" description="Basic and acidic residues" evidence="1">
    <location>
        <begin position="312"/>
        <end position="322"/>
    </location>
</feature>
<name>A0A6A3VFI7_9STRA</name>
<feature type="compositionally biased region" description="Basic and acidic residues" evidence="1">
    <location>
        <begin position="352"/>
        <end position="365"/>
    </location>
</feature>
<proteinExistence type="predicted"/>
<evidence type="ECO:0000313" key="3">
    <source>
        <dbReference type="Proteomes" id="UP000433483"/>
    </source>
</evidence>
<evidence type="ECO:0000256" key="1">
    <source>
        <dbReference type="SAM" id="MobiDB-lite"/>
    </source>
</evidence>
<feature type="compositionally biased region" description="Polar residues" evidence="1">
    <location>
        <begin position="75"/>
        <end position="90"/>
    </location>
</feature>
<protein>
    <submittedName>
        <fullName evidence="2">Uncharacterized protein</fullName>
    </submittedName>
</protein>
<dbReference type="AlphaFoldDB" id="A0A6A3VFI7"/>
<feature type="non-terminal residue" evidence="2">
    <location>
        <position position="365"/>
    </location>
</feature>
<sequence length="365" mass="39648">MAGTRTSPRTTGLQPLPGLSSPRRARASGDQHARVVSTRDVDLGPEASHESGDSAAHRLTSSTQVENVPIVPRASVTNGNDVSNEETPTQLVGLPAGGKPSCKNITIASFTGRVEPGVLDSGGRKWWRQFNDQLIDAQVFDGHRWTDLQQRSVLSASLSDLAADWFIRLKQDSPSVSVQEAGKLLILQFSSPLGENVLRKTLTEAKKRRVETYMEYAGRLLDIADSLPGGSSLETNGRQAVYAFVEHAHPAYEKDLDRLVRKKISKGIPARAVLDTAVAELVALTKSNGQAELYRSRYAPKRGPPSADVEDQPAKRSKDSDGRSSPSKGKGPRRCCGPLSQAAQVAQAWPRNGKEARMEDYSQYP</sequence>
<organism evidence="2 3">
    <name type="scientific">Phytophthora fragariae</name>
    <dbReference type="NCBI Taxonomy" id="53985"/>
    <lineage>
        <taxon>Eukaryota</taxon>
        <taxon>Sar</taxon>
        <taxon>Stramenopiles</taxon>
        <taxon>Oomycota</taxon>
        <taxon>Peronosporomycetes</taxon>
        <taxon>Peronosporales</taxon>
        <taxon>Peronosporaceae</taxon>
        <taxon>Phytophthora</taxon>
    </lineage>
</organism>
<dbReference type="OrthoDB" id="116720at2759"/>
<comment type="caution">
    <text evidence="2">The sequence shown here is derived from an EMBL/GenBank/DDBJ whole genome shotgun (WGS) entry which is preliminary data.</text>
</comment>
<keyword evidence="3" id="KW-1185">Reference proteome</keyword>